<feature type="region of interest" description="Disordered" evidence="5">
    <location>
        <begin position="520"/>
        <end position="545"/>
    </location>
</feature>
<dbReference type="InterPro" id="IPR011992">
    <property type="entry name" value="EF-hand-dom_pair"/>
</dbReference>
<feature type="compositionally biased region" description="Basic and acidic residues" evidence="5">
    <location>
        <begin position="419"/>
        <end position="433"/>
    </location>
</feature>
<dbReference type="SUPFAM" id="SSF57850">
    <property type="entry name" value="RING/U-box"/>
    <property type="match status" value="1"/>
</dbReference>
<dbReference type="PROSITE" id="PS01357">
    <property type="entry name" value="ZF_ZZ_1"/>
    <property type="match status" value="1"/>
</dbReference>
<dbReference type="Proteomes" id="UP001652662">
    <property type="component" value="Chromosome 17"/>
</dbReference>
<evidence type="ECO:0000256" key="2">
    <source>
        <dbReference type="ARBA" id="ARBA00022771"/>
    </source>
</evidence>
<dbReference type="SUPFAM" id="SSF47473">
    <property type="entry name" value="EF-hand"/>
    <property type="match status" value="2"/>
</dbReference>
<organism evidence="7 8">
    <name type="scientific">Equus przewalskii</name>
    <name type="common">Przewalski's horse</name>
    <name type="synonym">Equus caballus przewalskii</name>
    <dbReference type="NCBI Taxonomy" id="9798"/>
    <lineage>
        <taxon>Eukaryota</taxon>
        <taxon>Metazoa</taxon>
        <taxon>Chordata</taxon>
        <taxon>Craniata</taxon>
        <taxon>Vertebrata</taxon>
        <taxon>Euteleostomi</taxon>
        <taxon>Mammalia</taxon>
        <taxon>Eutheria</taxon>
        <taxon>Laurasiatheria</taxon>
        <taxon>Perissodactyla</taxon>
        <taxon>Equidae</taxon>
        <taxon>Equus</taxon>
    </lineage>
</organism>
<evidence type="ECO:0000259" key="6">
    <source>
        <dbReference type="PROSITE" id="PS50135"/>
    </source>
</evidence>
<keyword evidence="7" id="KW-1185">Reference proteome</keyword>
<evidence type="ECO:0000256" key="1">
    <source>
        <dbReference type="ARBA" id="ARBA00022723"/>
    </source>
</evidence>
<dbReference type="Gene3D" id="3.30.60.90">
    <property type="match status" value="1"/>
</dbReference>
<name>A0ABM4L558_EQUPR</name>
<feature type="compositionally biased region" description="Polar residues" evidence="5">
    <location>
        <begin position="481"/>
        <end position="504"/>
    </location>
</feature>
<accession>A0ABM4L558</accession>
<dbReference type="RefSeq" id="XP_070435570.1">
    <property type="nucleotide sequence ID" value="XM_070579469.1"/>
</dbReference>
<dbReference type="Gene3D" id="1.10.238.10">
    <property type="entry name" value="EF-hand"/>
    <property type="match status" value="2"/>
</dbReference>
<dbReference type="SMART" id="SM00291">
    <property type="entry name" value="ZnF_ZZ"/>
    <property type="match status" value="1"/>
</dbReference>
<dbReference type="Pfam" id="PF00569">
    <property type="entry name" value="ZZ"/>
    <property type="match status" value="1"/>
</dbReference>
<dbReference type="InterPro" id="IPR043145">
    <property type="entry name" value="Znf_ZZ_sf"/>
</dbReference>
<dbReference type="InterPro" id="IPR050774">
    <property type="entry name" value="KCMF1/Dystrophin"/>
</dbReference>
<gene>
    <name evidence="8" type="primary">DYTN</name>
</gene>
<reference evidence="8" key="1">
    <citation type="submission" date="2025-08" db="UniProtKB">
        <authorList>
            <consortium name="RefSeq"/>
        </authorList>
    </citation>
    <scope>IDENTIFICATION</scope>
    <source>
        <tissue evidence="8">Blood</tissue>
    </source>
</reference>
<evidence type="ECO:0000313" key="8">
    <source>
        <dbReference type="RefSeq" id="XP_070435570.1"/>
    </source>
</evidence>
<feature type="domain" description="ZZ-type" evidence="6">
    <location>
        <begin position="253"/>
        <end position="305"/>
    </location>
</feature>
<dbReference type="PANTHER" id="PTHR12268:SF18">
    <property type="entry name" value="DYSTROTELIN"/>
    <property type="match status" value="1"/>
</dbReference>
<keyword evidence="2 4" id="KW-0863">Zinc-finger</keyword>
<evidence type="ECO:0000256" key="3">
    <source>
        <dbReference type="ARBA" id="ARBA00022833"/>
    </source>
</evidence>
<evidence type="ECO:0000256" key="5">
    <source>
        <dbReference type="SAM" id="MobiDB-lite"/>
    </source>
</evidence>
<keyword evidence="1" id="KW-0479">Metal-binding</keyword>
<dbReference type="Pfam" id="PF09069">
    <property type="entry name" value="EF-hand_3"/>
    <property type="match status" value="1"/>
</dbReference>
<evidence type="ECO:0000256" key="4">
    <source>
        <dbReference type="PROSITE-ProRule" id="PRU00228"/>
    </source>
</evidence>
<evidence type="ECO:0000313" key="7">
    <source>
        <dbReference type="Proteomes" id="UP001652662"/>
    </source>
</evidence>
<keyword evidence="3" id="KW-0862">Zinc</keyword>
<feature type="region of interest" description="Disordered" evidence="5">
    <location>
        <begin position="404"/>
        <end position="506"/>
    </location>
</feature>
<dbReference type="InterPro" id="IPR015154">
    <property type="entry name" value="EF-hand_dom_typ2"/>
</dbReference>
<dbReference type="GeneID" id="103548914"/>
<dbReference type="InterPro" id="IPR000433">
    <property type="entry name" value="Znf_ZZ"/>
</dbReference>
<dbReference type="PROSITE" id="PS50135">
    <property type="entry name" value="ZF_ZZ_2"/>
    <property type="match status" value="1"/>
</dbReference>
<dbReference type="InterPro" id="IPR015153">
    <property type="entry name" value="EF-hand_dom_typ1"/>
</dbReference>
<dbReference type="Pfam" id="PF09068">
    <property type="entry name" value="EF-hand_2"/>
    <property type="match status" value="1"/>
</dbReference>
<protein>
    <submittedName>
        <fullName evidence="8">Dystrotelin</fullName>
    </submittedName>
</protein>
<sequence length="600" mass="67088">MATDRRAVWFCNQETNPGRSGSPAAQEAVAHDRLFPDALQRTENSIYRTAFKLRSVQTLCQLDLVHSSLIRHVLLRQCFWEARESPFSVQQLLQTLQELFRRVSVENPGQVHPRASELTLSLLTALYDSTRTSFVKLTPAAAALIALSGDSPLTKYRALFQLYAGSYRGANDSGARMTRRVLRNLLVDLQQIPTVVGESRVPSSVESAVRSCFQGVLSPAIKEEKFLSWLQAEPPILQWLPTCHRLSATETVTRPARCGICRDFPITGLRYHCLKCLNFDICQVCFLSGLHTKAHPVTEPRVQVSAKEGTKLVLRPLRHNLIPGRWRRPWLLDRVNPKDVAEQAQARLLNKRLNRCKDKLQAICASQEEKGCRFETKIRELTTIQHSLWAKLQQMGQDLQAVLQPLHPSPSSSQNMVSKGDHGNGERFWKEGDSSQIKNAAEDASEQEPLPAPIVTDRSQAHTQRALPHAGSPEAVLQPRSMRSTRAQSQAQKTSKGIFSSLPGSQKGLLWDAPQIAPTEMNRPALAPVERKETANTQEGKDELEEDKLQELLSKLTDAFTLDTPSEPQSSGHTELYRGAERVRGAFSALLDHVTLPNLK</sequence>
<dbReference type="PANTHER" id="PTHR12268">
    <property type="entry name" value="E3 UBIQUITIN-PROTEIN LIGASE KCMF1"/>
    <property type="match status" value="1"/>
</dbReference>
<proteinExistence type="predicted"/>